<reference evidence="1 2" key="1">
    <citation type="submission" date="2020-02" db="EMBL/GenBank/DDBJ databases">
        <authorList>
            <person name="Zhang X.-Y."/>
        </authorList>
    </citation>
    <scope>NUCLEOTIDE SEQUENCE [LARGE SCALE GENOMIC DNA]</scope>
    <source>
        <strain evidence="1 2">C33</strain>
    </source>
</reference>
<gene>
    <name evidence="1" type="ORF">G3I74_08615</name>
</gene>
<name>A0A845UYJ4_9GAMM</name>
<protein>
    <submittedName>
        <fullName evidence="1">Uncharacterized protein</fullName>
    </submittedName>
</protein>
<organism evidence="1 2">
    <name type="scientific">Wenzhouxiangella limi</name>
    <dbReference type="NCBI Taxonomy" id="2707351"/>
    <lineage>
        <taxon>Bacteria</taxon>
        <taxon>Pseudomonadati</taxon>
        <taxon>Pseudomonadota</taxon>
        <taxon>Gammaproteobacteria</taxon>
        <taxon>Chromatiales</taxon>
        <taxon>Wenzhouxiangellaceae</taxon>
        <taxon>Wenzhouxiangella</taxon>
    </lineage>
</organism>
<sequence>MVALTATDNLLAATTPHQTEGPFFPIHEQPDTDADITLIEDTASTRSARWSRSPGEC</sequence>
<dbReference type="Proteomes" id="UP000484885">
    <property type="component" value="Unassembled WGS sequence"/>
</dbReference>
<keyword evidence="2" id="KW-1185">Reference proteome</keyword>
<dbReference type="EMBL" id="JAAGSC010000040">
    <property type="protein sequence ID" value="NDY95788.1"/>
    <property type="molecule type" value="Genomic_DNA"/>
</dbReference>
<accession>A0A845UYJ4</accession>
<dbReference type="RefSeq" id="WP_164211169.1">
    <property type="nucleotide sequence ID" value="NZ_JAAGSC010000040.1"/>
</dbReference>
<proteinExistence type="predicted"/>
<evidence type="ECO:0000313" key="1">
    <source>
        <dbReference type="EMBL" id="NDY95788.1"/>
    </source>
</evidence>
<dbReference type="AlphaFoldDB" id="A0A845UYJ4"/>
<comment type="caution">
    <text evidence="1">The sequence shown here is derived from an EMBL/GenBank/DDBJ whole genome shotgun (WGS) entry which is preliminary data.</text>
</comment>
<evidence type="ECO:0000313" key="2">
    <source>
        <dbReference type="Proteomes" id="UP000484885"/>
    </source>
</evidence>